<dbReference type="InterPro" id="IPR010730">
    <property type="entry name" value="HET"/>
</dbReference>
<name>A0A175VWQ4_9PEZI</name>
<dbReference type="VEuPathDB" id="FungiDB:MMYC01_208403"/>
<dbReference type="Proteomes" id="UP000078237">
    <property type="component" value="Unassembled WGS sequence"/>
</dbReference>
<dbReference type="EMBL" id="LCTW02000255">
    <property type="protein sequence ID" value="KXX75675.1"/>
    <property type="molecule type" value="Genomic_DNA"/>
</dbReference>
<comment type="caution">
    <text evidence="2">The sequence shown here is derived from an EMBL/GenBank/DDBJ whole genome shotgun (WGS) entry which is preliminary data.</text>
</comment>
<evidence type="ECO:0000259" key="1">
    <source>
        <dbReference type="Pfam" id="PF06985"/>
    </source>
</evidence>
<dbReference type="OrthoDB" id="2975793at2759"/>
<reference evidence="2 3" key="1">
    <citation type="journal article" date="2016" name="Genome Announc.">
        <title>Genome Sequence of Madurella mycetomatis mm55, Isolated from a Human Mycetoma Case in Sudan.</title>
        <authorList>
            <person name="Smit S."/>
            <person name="Derks M.F."/>
            <person name="Bervoets S."/>
            <person name="Fahal A."/>
            <person name="van Leeuwen W."/>
            <person name="van Belkum A."/>
            <person name="van de Sande W.W."/>
        </authorList>
    </citation>
    <scope>NUCLEOTIDE SEQUENCE [LARGE SCALE GENOMIC DNA]</scope>
    <source>
        <strain evidence="3">mm55</strain>
    </source>
</reference>
<gene>
    <name evidence="2" type="ORF">MMYC01_208403</name>
</gene>
<dbReference type="PANTHER" id="PTHR33112">
    <property type="entry name" value="DOMAIN PROTEIN, PUTATIVE-RELATED"/>
    <property type="match status" value="1"/>
</dbReference>
<accession>A0A175VWQ4</accession>
<sequence length="712" mass="79945">MACIELIDAAGSEGVDPESGLCQACHQINFLGLLTIGSYSAPCEVHKDTVLPNQLEIGTHYHIGTLRHIQRKASICSGCRLFYAAASPVDLTDDTILDSLITIRAQFLNHDQEVIEVVLNQDMPDELIVGGIVCTDLTSLDSRPEELTLPTAVIPPESTIVGREVGPYANLDYIRRWIRHCDEMHGGACSGQAGNRQTVQPKRLIDVVERCIVLAPSEASYFALSYVWGRDMIPLLTRETLERYSTAGGLGVGYDLLPRTIADAMVLVAELGGRYLWVDNLCIMQDDDKEKQHQVFRMDDIYRGAAVVVVVAAAAASDANANAGIPGIGAPRRRRGVGQRLETIRDLRLVNVPPRMLQAVDLTPWSSRGWTYQEAMLARRILVFTDHLAYWNCKVHAWSEELSRADGAPAPPNIPLAYGSSSWERRTQLRVPCNTTEYCEYVELFTRRDFTYEGDKLWAFLGILKLLAPRFPDGFIWGVPYECLDAALLWYRRYHCCHSISQRTIDCHLIFHNDGAYALPFPSWSWLAAYHGIEFLAPCNDAVVSEVVWHEPIKLRDGQNEMIFQKYKVNRANHIDHDADLAMASFEYGFLQLTAKTAKLTLRVESTYREQDDREMCLEATIHIASGESIGKIQVPQSFFRDATVAPGELMLLSTSFEHGDGHGDNCQCKRWRNAMLIEEDEDGVARRIGLTRIDLDDWAKVETAERRIVLG</sequence>
<evidence type="ECO:0000313" key="3">
    <source>
        <dbReference type="Proteomes" id="UP000078237"/>
    </source>
</evidence>
<dbReference type="STRING" id="100816.A0A175VWQ4"/>
<keyword evidence="3" id="KW-1185">Reference proteome</keyword>
<dbReference type="AlphaFoldDB" id="A0A175VWQ4"/>
<evidence type="ECO:0000313" key="2">
    <source>
        <dbReference type="EMBL" id="KXX75675.1"/>
    </source>
</evidence>
<feature type="domain" description="Heterokaryon incompatibility" evidence="1">
    <location>
        <begin position="221"/>
        <end position="374"/>
    </location>
</feature>
<organism evidence="2 3">
    <name type="scientific">Madurella mycetomatis</name>
    <dbReference type="NCBI Taxonomy" id="100816"/>
    <lineage>
        <taxon>Eukaryota</taxon>
        <taxon>Fungi</taxon>
        <taxon>Dikarya</taxon>
        <taxon>Ascomycota</taxon>
        <taxon>Pezizomycotina</taxon>
        <taxon>Sordariomycetes</taxon>
        <taxon>Sordariomycetidae</taxon>
        <taxon>Sordariales</taxon>
        <taxon>Sordariales incertae sedis</taxon>
        <taxon>Madurella</taxon>
    </lineage>
</organism>
<dbReference type="PANTHER" id="PTHR33112:SF12">
    <property type="entry name" value="HETEROKARYON INCOMPATIBILITY DOMAIN-CONTAINING PROTEIN"/>
    <property type="match status" value="1"/>
</dbReference>
<proteinExistence type="predicted"/>
<protein>
    <submittedName>
        <fullName evidence="2">Heterokaryon incompatibility protein 6, OR allele</fullName>
    </submittedName>
</protein>
<dbReference type="Pfam" id="PF06985">
    <property type="entry name" value="HET"/>
    <property type="match status" value="1"/>
</dbReference>